<feature type="transmembrane region" description="Helical" evidence="1">
    <location>
        <begin position="68"/>
        <end position="89"/>
    </location>
</feature>
<feature type="transmembrane region" description="Helical" evidence="1">
    <location>
        <begin position="113"/>
        <end position="131"/>
    </location>
</feature>
<organism evidence="2 3">
    <name type="scientific">Burkholderia oklahomensis</name>
    <dbReference type="NCBI Taxonomy" id="342113"/>
    <lineage>
        <taxon>Bacteria</taxon>
        <taxon>Pseudomonadati</taxon>
        <taxon>Pseudomonadota</taxon>
        <taxon>Betaproteobacteria</taxon>
        <taxon>Burkholderiales</taxon>
        <taxon>Burkholderiaceae</taxon>
        <taxon>Burkholderia</taxon>
        <taxon>pseudomallei group</taxon>
    </lineage>
</organism>
<keyword evidence="3" id="KW-1185">Reference proteome</keyword>
<dbReference type="GeneID" id="60547511"/>
<dbReference type="Proteomes" id="UP000029424">
    <property type="component" value="Chromosome 1"/>
</dbReference>
<dbReference type="AlphaFoldDB" id="A0AAI8B359"/>
<feature type="transmembrane region" description="Helical" evidence="1">
    <location>
        <begin position="7"/>
        <end position="32"/>
    </location>
</feature>
<protein>
    <submittedName>
        <fullName evidence="2">Membrane protein</fullName>
    </submittedName>
</protein>
<proteinExistence type="predicted"/>
<accession>A0AAI8B359</accession>
<keyword evidence="1" id="KW-0472">Membrane</keyword>
<evidence type="ECO:0000313" key="3">
    <source>
        <dbReference type="Proteomes" id="UP000029424"/>
    </source>
</evidence>
<name>A0AAI8B359_9BURK</name>
<reference evidence="2 3" key="1">
    <citation type="submission" date="2014-06" db="EMBL/GenBank/DDBJ databases">
        <authorList>
            <person name="Bishop-Lilly K.A."/>
            <person name="Broomall S.M."/>
            <person name="Chain P.S."/>
            <person name="Chertkov O."/>
            <person name="Coyne S.R."/>
            <person name="Daligault H.E."/>
            <person name="Davenport K.W."/>
            <person name="Erkkila T."/>
            <person name="Frey K.G."/>
            <person name="Gibbons H.S."/>
            <person name="Gu W."/>
            <person name="Jaissle J."/>
            <person name="Johnson S.L."/>
            <person name="Koroleva G.I."/>
            <person name="Ladner J.T."/>
            <person name="Lo C.-C."/>
            <person name="Minogue T.D."/>
            <person name="Munk C."/>
            <person name="Palacios G.F."/>
            <person name="Redden C.L."/>
            <person name="Rosenzweig C.N."/>
            <person name="Scholz M.B."/>
            <person name="Teshima H."/>
            <person name="Xu Y."/>
        </authorList>
    </citation>
    <scope>NUCLEOTIDE SEQUENCE [LARGE SCALE GENOMIC DNA]</scope>
    <source>
        <strain evidence="2 3">EO147</strain>
    </source>
</reference>
<evidence type="ECO:0000256" key="1">
    <source>
        <dbReference type="SAM" id="Phobius"/>
    </source>
</evidence>
<evidence type="ECO:0000313" key="2">
    <source>
        <dbReference type="EMBL" id="AIO65208.1"/>
    </source>
</evidence>
<dbReference type="EMBL" id="CP008726">
    <property type="protein sequence ID" value="AIO65208.1"/>
    <property type="molecule type" value="Genomic_DNA"/>
</dbReference>
<sequence>MNVLRNVLAVLLHVLGSFLAITATMLIVWLQPAMPRRLVWIAALLVGAGVLYAIGAAIGAFRPRLRPVGVALVVSSGLVLFDVLAMVGLRLSPDLLAMATAQHPGLAFSLQDLVWAALAALAIGVAGWRFATRGGD</sequence>
<keyword evidence="1" id="KW-0812">Transmembrane</keyword>
<gene>
    <name evidence="2" type="ORF">DM82_3574</name>
</gene>
<keyword evidence="1" id="KW-1133">Transmembrane helix</keyword>
<feature type="transmembrane region" description="Helical" evidence="1">
    <location>
        <begin position="38"/>
        <end position="61"/>
    </location>
</feature>
<dbReference type="RefSeq" id="WP_010101240.1">
    <property type="nucleotide sequence ID" value="NZ_CADEQG010000013.1"/>
</dbReference>
<dbReference type="KEGG" id="bok:DM82_3574"/>